<feature type="compositionally biased region" description="Basic residues" evidence="2">
    <location>
        <begin position="54"/>
        <end position="64"/>
    </location>
</feature>
<dbReference type="Pfam" id="PF04520">
    <property type="entry name" value="Senescence_reg"/>
    <property type="match status" value="1"/>
</dbReference>
<dbReference type="AlphaFoldDB" id="A0A3L6TB02"/>
<dbReference type="GO" id="GO:0010150">
    <property type="term" value="P:leaf senescence"/>
    <property type="evidence" value="ECO:0007669"/>
    <property type="project" value="UniProtKB-ARBA"/>
</dbReference>
<comment type="similarity">
    <text evidence="1">Belongs to the senescence regulator S40 family.</text>
</comment>
<proteinExistence type="inferred from homology"/>
<dbReference type="InterPro" id="IPR007608">
    <property type="entry name" value="Senescence_reg_S40"/>
</dbReference>
<sequence length="115" mass="12608">MVRRTEDGHGGGRKAVDESDGEEGEEMMPPHVVAARRNTRSSSVVEAAEQMLKVRGRLRQRGARRTGVAAVGRPRTRLTTPQQSRGRVTRKPRMERRRHGSASGDGPDRAAALEG</sequence>
<reference evidence="4" key="1">
    <citation type="journal article" date="2019" name="Nat. Commun.">
        <title>The genome of broomcorn millet.</title>
        <authorList>
            <person name="Zou C."/>
            <person name="Miki D."/>
            <person name="Li D."/>
            <person name="Tang Q."/>
            <person name="Xiao L."/>
            <person name="Rajput S."/>
            <person name="Deng P."/>
            <person name="Jia W."/>
            <person name="Huang R."/>
            <person name="Zhang M."/>
            <person name="Sun Y."/>
            <person name="Hu J."/>
            <person name="Fu X."/>
            <person name="Schnable P.S."/>
            <person name="Li F."/>
            <person name="Zhang H."/>
            <person name="Feng B."/>
            <person name="Zhu X."/>
            <person name="Liu R."/>
            <person name="Schnable J.C."/>
            <person name="Zhu J.-K."/>
            <person name="Zhang H."/>
        </authorList>
    </citation>
    <scope>NUCLEOTIDE SEQUENCE [LARGE SCALE GENOMIC DNA]</scope>
</reference>
<evidence type="ECO:0000256" key="2">
    <source>
        <dbReference type="SAM" id="MobiDB-lite"/>
    </source>
</evidence>
<gene>
    <name evidence="3" type="ORF">C2845_PM03G18690</name>
</gene>
<evidence type="ECO:0000313" key="4">
    <source>
        <dbReference type="Proteomes" id="UP000275267"/>
    </source>
</evidence>
<protein>
    <submittedName>
        <fullName evidence="3">Uncharacterized protein</fullName>
    </submittedName>
</protein>
<feature type="compositionally biased region" description="Basic and acidic residues" evidence="2">
    <location>
        <begin position="1"/>
        <end position="17"/>
    </location>
</feature>
<organism evidence="3 4">
    <name type="scientific">Panicum miliaceum</name>
    <name type="common">Proso millet</name>
    <name type="synonym">Broomcorn millet</name>
    <dbReference type="NCBI Taxonomy" id="4540"/>
    <lineage>
        <taxon>Eukaryota</taxon>
        <taxon>Viridiplantae</taxon>
        <taxon>Streptophyta</taxon>
        <taxon>Embryophyta</taxon>
        <taxon>Tracheophyta</taxon>
        <taxon>Spermatophyta</taxon>
        <taxon>Magnoliopsida</taxon>
        <taxon>Liliopsida</taxon>
        <taxon>Poales</taxon>
        <taxon>Poaceae</taxon>
        <taxon>PACMAD clade</taxon>
        <taxon>Panicoideae</taxon>
        <taxon>Panicodae</taxon>
        <taxon>Paniceae</taxon>
        <taxon>Panicinae</taxon>
        <taxon>Panicum</taxon>
        <taxon>Panicum sect. Panicum</taxon>
    </lineage>
</organism>
<dbReference type="Proteomes" id="UP000275267">
    <property type="component" value="Unassembled WGS sequence"/>
</dbReference>
<evidence type="ECO:0000256" key="1">
    <source>
        <dbReference type="ARBA" id="ARBA00034773"/>
    </source>
</evidence>
<dbReference type="EMBL" id="PQIB02000002">
    <property type="protein sequence ID" value="RLN34637.1"/>
    <property type="molecule type" value="Genomic_DNA"/>
</dbReference>
<comment type="caution">
    <text evidence="3">The sequence shown here is derived from an EMBL/GenBank/DDBJ whole genome shotgun (WGS) entry which is preliminary data.</text>
</comment>
<keyword evidence="4" id="KW-1185">Reference proteome</keyword>
<feature type="compositionally biased region" description="Basic residues" evidence="2">
    <location>
        <begin position="87"/>
        <end position="100"/>
    </location>
</feature>
<feature type="region of interest" description="Disordered" evidence="2">
    <location>
        <begin position="1"/>
        <end position="115"/>
    </location>
</feature>
<evidence type="ECO:0000313" key="3">
    <source>
        <dbReference type="EMBL" id="RLN34637.1"/>
    </source>
</evidence>
<accession>A0A3L6TB02</accession>
<name>A0A3L6TB02_PANMI</name>
<feature type="compositionally biased region" description="Polar residues" evidence="2">
    <location>
        <begin position="77"/>
        <end position="86"/>
    </location>
</feature>